<dbReference type="EMBL" id="JBJUIK010000001">
    <property type="protein sequence ID" value="KAL3537943.1"/>
    <property type="molecule type" value="Genomic_DNA"/>
</dbReference>
<evidence type="ECO:0000313" key="1">
    <source>
        <dbReference type="EMBL" id="KAL3537943.1"/>
    </source>
</evidence>
<gene>
    <name evidence="1" type="ORF">ACH5RR_001309</name>
</gene>
<reference evidence="1 2" key="1">
    <citation type="submission" date="2024-11" db="EMBL/GenBank/DDBJ databases">
        <title>A near-complete genome assembly of Cinchona calisaya.</title>
        <authorList>
            <person name="Lian D.C."/>
            <person name="Zhao X.W."/>
            <person name="Wei L."/>
        </authorList>
    </citation>
    <scope>NUCLEOTIDE SEQUENCE [LARGE SCALE GENOMIC DNA]</scope>
    <source>
        <tissue evidence="1">Nenye</tissue>
    </source>
</reference>
<comment type="caution">
    <text evidence="1">The sequence shown here is derived from an EMBL/GenBank/DDBJ whole genome shotgun (WGS) entry which is preliminary data.</text>
</comment>
<dbReference type="Proteomes" id="UP001630127">
    <property type="component" value="Unassembled WGS sequence"/>
</dbReference>
<accession>A0ABD3B3P7</accession>
<protein>
    <submittedName>
        <fullName evidence="1">Uncharacterized protein</fullName>
    </submittedName>
</protein>
<organism evidence="1 2">
    <name type="scientific">Cinchona calisaya</name>
    <dbReference type="NCBI Taxonomy" id="153742"/>
    <lineage>
        <taxon>Eukaryota</taxon>
        <taxon>Viridiplantae</taxon>
        <taxon>Streptophyta</taxon>
        <taxon>Embryophyta</taxon>
        <taxon>Tracheophyta</taxon>
        <taxon>Spermatophyta</taxon>
        <taxon>Magnoliopsida</taxon>
        <taxon>eudicotyledons</taxon>
        <taxon>Gunneridae</taxon>
        <taxon>Pentapetalae</taxon>
        <taxon>asterids</taxon>
        <taxon>lamiids</taxon>
        <taxon>Gentianales</taxon>
        <taxon>Rubiaceae</taxon>
        <taxon>Cinchonoideae</taxon>
        <taxon>Cinchoneae</taxon>
        <taxon>Cinchona</taxon>
    </lineage>
</organism>
<dbReference type="AlphaFoldDB" id="A0ABD3B3P7"/>
<sequence>MMTTLVINVSEKRKEQAAKAFDLNLISLCSRNYGMREAPTLQKVASGSCEASLYEIEKPVNFTKCPSRHSKVMTQQVYHNLTVNKLPDQEGNSQLRTRKAGVNGDIHQQMTKVISCYAALKNLRARRLSTYAAVKIWFMSTLYQVARTDEVLMYSFQTEYQLM</sequence>
<evidence type="ECO:0000313" key="2">
    <source>
        <dbReference type="Proteomes" id="UP001630127"/>
    </source>
</evidence>
<name>A0ABD3B3P7_9GENT</name>
<proteinExistence type="predicted"/>
<keyword evidence="2" id="KW-1185">Reference proteome</keyword>